<protein>
    <submittedName>
        <fullName evidence="1">Uncharacterized protein</fullName>
    </submittedName>
</protein>
<dbReference type="EMBL" id="JSYL01000011">
    <property type="protein sequence ID" value="KIA88086.1"/>
    <property type="molecule type" value="Genomic_DNA"/>
</dbReference>
<evidence type="ECO:0000313" key="2">
    <source>
        <dbReference type="Proteomes" id="UP000031473"/>
    </source>
</evidence>
<comment type="caution">
    <text evidence="1">The sequence shown here is derived from an EMBL/GenBank/DDBJ whole genome shotgun (WGS) entry which is preliminary data.</text>
</comment>
<dbReference type="Proteomes" id="UP000031473">
    <property type="component" value="Unassembled WGS sequence"/>
</dbReference>
<evidence type="ECO:0000313" key="1">
    <source>
        <dbReference type="EMBL" id="KIA88086.1"/>
    </source>
</evidence>
<dbReference type="AlphaFoldDB" id="A0A0C1CUX4"/>
<gene>
    <name evidence="1" type="ORF">OA86_12885</name>
</gene>
<organism evidence="1 2">
    <name type="scientific">Kaistella jeonii</name>
    <dbReference type="NCBI Taxonomy" id="266749"/>
    <lineage>
        <taxon>Bacteria</taxon>
        <taxon>Pseudomonadati</taxon>
        <taxon>Bacteroidota</taxon>
        <taxon>Flavobacteriia</taxon>
        <taxon>Flavobacteriales</taxon>
        <taxon>Weeksellaceae</taxon>
        <taxon>Chryseobacterium group</taxon>
        <taxon>Kaistella</taxon>
    </lineage>
</organism>
<reference evidence="1 2" key="1">
    <citation type="submission" date="2014-10" db="EMBL/GenBank/DDBJ databases">
        <title>Kaistella jeonii genome.</title>
        <authorList>
            <person name="Clayton J.T."/>
            <person name="Newman J.D."/>
        </authorList>
    </citation>
    <scope>NUCLEOTIDE SEQUENCE [LARGE SCALE GENOMIC DNA]</scope>
    <source>
        <strain evidence="1 2">DSM 17048</strain>
    </source>
</reference>
<keyword evidence="2" id="KW-1185">Reference proteome</keyword>
<name>A0A0C1CUX4_9FLAO</name>
<sequence length="67" mass="7758">MKKITSEYLTFKVFVQKKPIPILVPIATASFYEAQRNKRYSGKEVSYFGENLTFLLLKKIPSRKSKG</sequence>
<proteinExistence type="predicted"/>
<accession>A0A0C1CUX4</accession>